<dbReference type="SUPFAM" id="SSF52540">
    <property type="entry name" value="P-loop containing nucleoside triphosphate hydrolases"/>
    <property type="match status" value="1"/>
</dbReference>
<dbReference type="Pfam" id="PF04851">
    <property type="entry name" value="ResIII"/>
    <property type="match status" value="1"/>
</dbReference>
<dbReference type="InterPro" id="IPR027417">
    <property type="entry name" value="P-loop_NTPase"/>
</dbReference>
<dbReference type="PANTHER" id="PTHR47396">
    <property type="entry name" value="TYPE I RESTRICTION ENZYME ECOKI R PROTEIN"/>
    <property type="match status" value="1"/>
</dbReference>
<keyword evidence="2" id="KW-0067">ATP-binding</keyword>
<dbReference type="Proteomes" id="UP000199029">
    <property type="component" value="Unassembled WGS sequence"/>
</dbReference>
<dbReference type="PANTHER" id="PTHR47396:SF1">
    <property type="entry name" value="ATP-DEPENDENT HELICASE IRC3-RELATED"/>
    <property type="match status" value="1"/>
</dbReference>
<dbReference type="InterPro" id="IPR006935">
    <property type="entry name" value="Helicase/UvrB_N"/>
</dbReference>
<evidence type="ECO:0000313" key="2">
    <source>
        <dbReference type="EMBL" id="SFQ83134.1"/>
    </source>
</evidence>
<gene>
    <name evidence="2" type="ORF">SAMN04515668_4912</name>
</gene>
<dbReference type="InterPro" id="IPR001650">
    <property type="entry name" value="Helicase_C-like"/>
</dbReference>
<dbReference type="GO" id="GO:0016787">
    <property type="term" value="F:hydrolase activity"/>
    <property type="evidence" value="ECO:0007669"/>
    <property type="project" value="InterPro"/>
</dbReference>
<sequence length="411" mass="45720">MLANGTGTGWSFPFLFMSPSPVQAASPSAQEKRQALHDHILAVVHNRQLAGVAVAMGVGKTLIGLRDMARLLSDTQRLGPTTTPFLVAAPTKTILDSWPQEAHKFGLAHLLDAITFTTYRSLSKTLGQGPYHKLYLDECHALKDSHEPALKSHVARKQSILGLTGTPPAQADTEKGRLVATYCPMLVDYTTDEAVLAGLLNDYRLVVHRLPLSSVRDYVVAFQSGSQFTTSERESYQYWSTRLANAAQDKLPVETLRLLRMQALMHYPSKGRYMAHLASQFKEKVLLFTCNQQQAEEQAEHTYHSKNKESQANLAKFNTGEIHRLACVAQLSEGVNIPNLRIGIIWHAFGNERKAAQRIGRLLRLNPDQTATVHLLMYQDTVDEHWVTQALAAFDPAKISYVEAPRESLGN</sequence>
<keyword evidence="2" id="KW-0547">Nucleotide-binding</keyword>
<keyword evidence="2" id="KW-0378">Hydrolase</keyword>
<dbReference type="GO" id="GO:0005829">
    <property type="term" value="C:cytosol"/>
    <property type="evidence" value="ECO:0007669"/>
    <property type="project" value="TreeGrafter"/>
</dbReference>
<evidence type="ECO:0000259" key="1">
    <source>
        <dbReference type="PROSITE" id="PS51192"/>
    </source>
</evidence>
<keyword evidence="2" id="KW-0347">Helicase</keyword>
<keyword evidence="3" id="KW-1185">Reference proteome</keyword>
<organism evidence="2 3">
    <name type="scientific">Hymenobacter arizonensis</name>
    <name type="common">Siccationidurans arizonensis</name>
    <dbReference type="NCBI Taxonomy" id="1227077"/>
    <lineage>
        <taxon>Bacteria</taxon>
        <taxon>Pseudomonadati</taxon>
        <taxon>Bacteroidota</taxon>
        <taxon>Cytophagia</taxon>
        <taxon>Cytophagales</taxon>
        <taxon>Hymenobacteraceae</taxon>
        <taxon>Hymenobacter</taxon>
    </lineage>
</organism>
<protein>
    <submittedName>
        <fullName evidence="2">Superfamily II DNA or RNA helicase</fullName>
    </submittedName>
</protein>
<dbReference type="GO" id="GO:0004386">
    <property type="term" value="F:helicase activity"/>
    <property type="evidence" value="ECO:0007669"/>
    <property type="project" value="UniProtKB-KW"/>
</dbReference>
<dbReference type="Gene3D" id="3.40.50.300">
    <property type="entry name" value="P-loop containing nucleotide triphosphate hydrolases"/>
    <property type="match status" value="2"/>
</dbReference>
<dbReference type="GO" id="GO:0005524">
    <property type="term" value="F:ATP binding"/>
    <property type="evidence" value="ECO:0007669"/>
    <property type="project" value="InterPro"/>
</dbReference>
<dbReference type="STRING" id="1227077.SAMN04515668_4912"/>
<dbReference type="PROSITE" id="PS51192">
    <property type="entry name" value="HELICASE_ATP_BIND_1"/>
    <property type="match status" value="1"/>
</dbReference>
<dbReference type="SMART" id="SM00490">
    <property type="entry name" value="HELICc"/>
    <property type="match status" value="1"/>
</dbReference>
<proteinExistence type="predicted"/>
<dbReference type="InterPro" id="IPR050742">
    <property type="entry name" value="Helicase_Restrict-Modif_Enz"/>
</dbReference>
<dbReference type="GO" id="GO:0003677">
    <property type="term" value="F:DNA binding"/>
    <property type="evidence" value="ECO:0007669"/>
    <property type="project" value="InterPro"/>
</dbReference>
<evidence type="ECO:0000313" key="3">
    <source>
        <dbReference type="Proteomes" id="UP000199029"/>
    </source>
</evidence>
<feature type="domain" description="Helicase ATP-binding" evidence="1">
    <location>
        <begin position="41"/>
        <end position="185"/>
    </location>
</feature>
<dbReference type="Pfam" id="PF00271">
    <property type="entry name" value="Helicase_C"/>
    <property type="match status" value="1"/>
</dbReference>
<dbReference type="AlphaFoldDB" id="A0A1I6BQI7"/>
<dbReference type="EMBL" id="FOXS01000011">
    <property type="protein sequence ID" value="SFQ83134.1"/>
    <property type="molecule type" value="Genomic_DNA"/>
</dbReference>
<accession>A0A1I6BQI7</accession>
<dbReference type="InterPro" id="IPR014001">
    <property type="entry name" value="Helicase_ATP-bd"/>
</dbReference>
<dbReference type="SMART" id="SM00487">
    <property type="entry name" value="DEXDc"/>
    <property type="match status" value="1"/>
</dbReference>
<name>A0A1I6BQI7_HYMAR</name>
<reference evidence="3" key="1">
    <citation type="submission" date="2016-10" db="EMBL/GenBank/DDBJ databases">
        <authorList>
            <person name="Varghese N."/>
            <person name="Submissions S."/>
        </authorList>
    </citation>
    <scope>NUCLEOTIDE SEQUENCE [LARGE SCALE GENOMIC DNA]</scope>
    <source>
        <strain evidence="3">OR362-8,ATCC BAA-1266,JCM 13504</strain>
    </source>
</reference>